<name>A0A836CL32_9STRA</name>
<organism evidence="2 3">
    <name type="scientific">Tribonema minus</name>
    <dbReference type="NCBI Taxonomy" id="303371"/>
    <lineage>
        <taxon>Eukaryota</taxon>
        <taxon>Sar</taxon>
        <taxon>Stramenopiles</taxon>
        <taxon>Ochrophyta</taxon>
        <taxon>PX clade</taxon>
        <taxon>Xanthophyceae</taxon>
        <taxon>Tribonematales</taxon>
        <taxon>Tribonemataceae</taxon>
        <taxon>Tribonema</taxon>
    </lineage>
</organism>
<feature type="signal peptide" evidence="1">
    <location>
        <begin position="1"/>
        <end position="20"/>
    </location>
</feature>
<accession>A0A836CL32</accession>
<evidence type="ECO:0000313" key="2">
    <source>
        <dbReference type="EMBL" id="KAG5189278.1"/>
    </source>
</evidence>
<protein>
    <submittedName>
        <fullName evidence="2">Uncharacterized protein</fullName>
    </submittedName>
</protein>
<feature type="chain" id="PRO_5032834043" evidence="1">
    <location>
        <begin position="21"/>
        <end position="573"/>
    </location>
</feature>
<sequence>MLTRLTCILACLLALGHASAAGRRADEDEDPGATKALTMKCTVSAAKETARMPACDGGTTDKEFFLKVTVSIPDFNDPTVPPAAPMDDAGRKLDIADKFKLDFSKERIAWMASSSDSSCSTRASTLQPGVIAAMHKFVAAGGVLVGDLATNCVEQATGTFKMPNLPSPDGQALDFSTSTQFSLQGPSVVVDIITGDTCHTACPGDLVAAALREGSQKCINTNECQRNPCTNAMVTLTKCDGTDADPVAIKGECIHLDPNNKATQGMAYKCVFGEVFGSVCHVKAAAGKRALAEVDATGAVRSGSLKGVAHEAPASRVIELATNSNACIGSLANSYDHAKNTLTCRAASGRKLDEDVGDLNPSGSDACPAGYHPASCVCDHRPRKAFTLAAFGLTGMSDTMVYDYTSYRLALTCSNDVKQYPSFFTAPSDYCTVGFGETKPCIVAGRTADSLQCGFDRSCSVTVNGLPDDMSPPVDAASAALDYKGRSNKIGSNMYKDIDDDANSGAVAVGCFKDQVGKRDLAMFRGTDGKLKPVDPNELSEYAYASVAQCINLCTAADYRFAGVQNGGQTYDN</sequence>
<dbReference type="AlphaFoldDB" id="A0A836CL32"/>
<comment type="caution">
    <text evidence="2">The sequence shown here is derived from an EMBL/GenBank/DDBJ whole genome shotgun (WGS) entry which is preliminary data.</text>
</comment>
<keyword evidence="3" id="KW-1185">Reference proteome</keyword>
<gene>
    <name evidence="2" type="ORF">JKP88DRAFT_286880</name>
</gene>
<proteinExistence type="predicted"/>
<reference evidence="2" key="1">
    <citation type="submission" date="2021-02" db="EMBL/GenBank/DDBJ databases">
        <title>First Annotated Genome of the Yellow-green Alga Tribonema minus.</title>
        <authorList>
            <person name="Mahan K.M."/>
        </authorList>
    </citation>
    <scope>NUCLEOTIDE SEQUENCE</scope>
    <source>
        <strain evidence="2">UTEX B ZZ1240</strain>
    </source>
</reference>
<keyword evidence="1" id="KW-0732">Signal</keyword>
<evidence type="ECO:0000313" key="3">
    <source>
        <dbReference type="Proteomes" id="UP000664859"/>
    </source>
</evidence>
<dbReference type="EMBL" id="JAFCMP010000054">
    <property type="protein sequence ID" value="KAG5189278.1"/>
    <property type="molecule type" value="Genomic_DNA"/>
</dbReference>
<evidence type="ECO:0000256" key="1">
    <source>
        <dbReference type="SAM" id="SignalP"/>
    </source>
</evidence>
<dbReference type="Proteomes" id="UP000664859">
    <property type="component" value="Unassembled WGS sequence"/>
</dbReference>